<protein>
    <submittedName>
        <fullName evidence="3">Uncharacterized protein</fullName>
    </submittedName>
</protein>
<evidence type="ECO:0000313" key="4">
    <source>
        <dbReference type="Proteomes" id="UP001203852"/>
    </source>
</evidence>
<keyword evidence="2" id="KW-0812">Transmembrane</keyword>
<keyword evidence="2" id="KW-1133">Transmembrane helix</keyword>
<reference evidence="3" key="1">
    <citation type="journal article" date="2022" name="bioRxiv">
        <title>Deciphering the potential niche of two novel black yeast fungi from a biological soil crust based on their genomes, phenotypes, and melanin regulation.</title>
        <authorList>
            <consortium name="DOE Joint Genome Institute"/>
            <person name="Carr E.C."/>
            <person name="Barton Q."/>
            <person name="Grambo S."/>
            <person name="Sullivan M."/>
            <person name="Renfro C.M."/>
            <person name="Kuo A."/>
            <person name="Pangilinan J."/>
            <person name="Lipzen A."/>
            <person name="Keymanesh K."/>
            <person name="Savage E."/>
            <person name="Barry K."/>
            <person name="Grigoriev I.V."/>
            <person name="Riekhof W.R."/>
            <person name="Harris S.S."/>
        </authorList>
    </citation>
    <scope>NUCLEOTIDE SEQUENCE</scope>
    <source>
        <strain evidence="3">JF 03-4F</strain>
    </source>
</reference>
<evidence type="ECO:0000313" key="3">
    <source>
        <dbReference type="EMBL" id="KAI1618134.1"/>
    </source>
</evidence>
<keyword evidence="4" id="KW-1185">Reference proteome</keyword>
<sequence>MSSSINKWMGCAGTRQKRQKWDAEKLTEQGTLVDAYILLTGIEAFCRVRYDLWGMLPLGAWTISIGVKPKSDLQSDNPAHRNRFDPQMQSAAVLHRASALQACRSARLQPAGRRLFQTTRSRFGEKAAPSRPEAQDKNSRLPLFAVGGLIALFPFYYIFHSDKPAASEHTKIKEKRREVGTHNETRDPRDSPVKTLEQKKARDNQA</sequence>
<keyword evidence="2" id="KW-0472">Membrane</keyword>
<dbReference type="EMBL" id="MU404350">
    <property type="protein sequence ID" value="KAI1618134.1"/>
    <property type="molecule type" value="Genomic_DNA"/>
</dbReference>
<dbReference type="AlphaFoldDB" id="A0AAN6E4W6"/>
<gene>
    <name evidence="3" type="ORF">EDD36DRAFT_413826</name>
</gene>
<feature type="transmembrane region" description="Helical" evidence="2">
    <location>
        <begin position="141"/>
        <end position="159"/>
    </location>
</feature>
<name>A0AAN6E4W6_9EURO</name>
<feature type="region of interest" description="Disordered" evidence="1">
    <location>
        <begin position="166"/>
        <end position="206"/>
    </location>
</feature>
<accession>A0AAN6E4W6</accession>
<dbReference type="Proteomes" id="UP001203852">
    <property type="component" value="Unassembled WGS sequence"/>
</dbReference>
<evidence type="ECO:0000256" key="2">
    <source>
        <dbReference type="SAM" id="Phobius"/>
    </source>
</evidence>
<organism evidence="3 4">
    <name type="scientific">Exophiala viscosa</name>
    <dbReference type="NCBI Taxonomy" id="2486360"/>
    <lineage>
        <taxon>Eukaryota</taxon>
        <taxon>Fungi</taxon>
        <taxon>Dikarya</taxon>
        <taxon>Ascomycota</taxon>
        <taxon>Pezizomycotina</taxon>
        <taxon>Eurotiomycetes</taxon>
        <taxon>Chaetothyriomycetidae</taxon>
        <taxon>Chaetothyriales</taxon>
        <taxon>Herpotrichiellaceae</taxon>
        <taxon>Exophiala</taxon>
    </lineage>
</organism>
<proteinExistence type="predicted"/>
<comment type="caution">
    <text evidence="3">The sequence shown here is derived from an EMBL/GenBank/DDBJ whole genome shotgun (WGS) entry which is preliminary data.</text>
</comment>
<evidence type="ECO:0000256" key="1">
    <source>
        <dbReference type="SAM" id="MobiDB-lite"/>
    </source>
</evidence>